<dbReference type="InterPro" id="IPR016197">
    <property type="entry name" value="Chromo-like_dom_sf"/>
</dbReference>
<feature type="region of interest" description="Disordered" evidence="1">
    <location>
        <begin position="1"/>
        <end position="26"/>
    </location>
</feature>
<evidence type="ECO:0000313" key="3">
    <source>
        <dbReference type="EMBL" id="ETL39914.1"/>
    </source>
</evidence>
<dbReference type="AlphaFoldDB" id="W2J0F2"/>
<dbReference type="VEuPathDB" id="FungiDB:PPTG_11581"/>
<dbReference type="Proteomes" id="UP000053864">
    <property type="component" value="Unassembled WGS sequence"/>
</dbReference>
<dbReference type="Pfam" id="PF06337">
    <property type="entry name" value="DUSP"/>
    <property type="match status" value="1"/>
</dbReference>
<feature type="region of interest" description="Disordered" evidence="1">
    <location>
        <begin position="479"/>
        <end position="551"/>
    </location>
</feature>
<dbReference type="InterPro" id="IPR035927">
    <property type="entry name" value="DUSP-like_sf"/>
</dbReference>
<dbReference type="InterPro" id="IPR006615">
    <property type="entry name" value="Pept_C19_DUSP"/>
</dbReference>
<protein>
    <recommendedName>
        <fullName evidence="2">DUSP domain-containing protein</fullName>
    </recommendedName>
</protein>
<evidence type="ECO:0000256" key="1">
    <source>
        <dbReference type="SAM" id="MobiDB-lite"/>
    </source>
</evidence>
<sequence>MRPRDLGRVLSGETPLDQSFTKTPVKTPMKSTLERARELPSAAQLDQGDNWFAVATSWWDQFQAAPNAKDAPSVQNASLIDKQLSSKTRKVSILKPKLEEGADLMFIQEASWDVIARKLGFDWEIRREVIYQRIQQQLRIEPYPFAFKVFSWTADDTDPVELVDDAGQEVVVLGSRNHTLGQLLSEVWLAAPVEFRQQFPDLLGSVDPTCSSPKNTTTASDAAQIRVCYHTIRPSDDTLEWMQMNKMLKRPRTALATRLKVHAKKRKVREQEQSCDERSDQESEAEFDVLLEGGRTEMNVKFGDLRLDNRSEIASGSARLHELLIEKKKKGEGWPSQGRELQWRMALDKGDLLDALDTSRVWFEARVLAARRNKVHVHYRSWERKWDEWIPRTSPRIALPYSRVPRWRSSLRPHSLVQVGIEVPRLKHTKWRNATVIEVIPSADVEVQGESDGVGVRVHIEVDDDDIWLPAHDDLLCRSNTHNESNPLTKRERRLLSHDDPLVPDTSKAEEEDYIGDQEHEVVEVDGDEDDSDEASLVDHEGSRSPPLKETNAAKFTMASRAARNLNASFSQAGDQGQSSAGRTPRRVGRSHPQVSSNDTSPEPVSPALNAGRPSNRELQSLWGQVGRDLQELQASWTQLGDGLFAAVEEHVEGEN</sequence>
<evidence type="ECO:0000259" key="2">
    <source>
        <dbReference type="PROSITE" id="PS51283"/>
    </source>
</evidence>
<feature type="compositionally biased region" description="Polar residues" evidence="1">
    <location>
        <begin position="593"/>
        <end position="603"/>
    </location>
</feature>
<feature type="domain" description="DUSP" evidence="2">
    <location>
        <begin position="30"/>
        <end position="130"/>
    </location>
</feature>
<dbReference type="Gene3D" id="3.30.2230.10">
    <property type="entry name" value="DUSP-like"/>
    <property type="match status" value="1"/>
</dbReference>
<dbReference type="SUPFAM" id="SSF143791">
    <property type="entry name" value="DUSP-like"/>
    <property type="match status" value="1"/>
</dbReference>
<dbReference type="GO" id="GO:0004843">
    <property type="term" value="F:cysteine-type deubiquitinase activity"/>
    <property type="evidence" value="ECO:0007669"/>
    <property type="project" value="InterPro"/>
</dbReference>
<organism evidence="3 4">
    <name type="scientific">Phytophthora nicotianae</name>
    <name type="common">Potato buckeye rot agent</name>
    <name type="synonym">Phytophthora parasitica</name>
    <dbReference type="NCBI Taxonomy" id="4792"/>
    <lineage>
        <taxon>Eukaryota</taxon>
        <taxon>Sar</taxon>
        <taxon>Stramenopiles</taxon>
        <taxon>Oomycota</taxon>
        <taxon>Peronosporomycetes</taxon>
        <taxon>Peronosporales</taxon>
        <taxon>Peronosporaceae</taxon>
        <taxon>Phytophthora</taxon>
    </lineage>
</organism>
<gene>
    <name evidence="3" type="ORF">L916_08789</name>
</gene>
<dbReference type="Gene3D" id="2.30.30.140">
    <property type="match status" value="1"/>
</dbReference>
<accession>W2J0F2</accession>
<feature type="compositionally biased region" description="Polar residues" evidence="1">
    <location>
        <begin position="570"/>
        <end position="582"/>
    </location>
</feature>
<dbReference type="EMBL" id="KI672971">
    <property type="protein sequence ID" value="ETL39914.1"/>
    <property type="molecule type" value="Genomic_DNA"/>
</dbReference>
<dbReference type="PROSITE" id="PS51283">
    <property type="entry name" value="DUSP"/>
    <property type="match status" value="1"/>
</dbReference>
<dbReference type="CDD" id="cd20104">
    <property type="entry name" value="MBT_PHF20L1-like"/>
    <property type="match status" value="1"/>
</dbReference>
<name>W2J0F2_PHYNI</name>
<reference evidence="3 4" key="1">
    <citation type="submission" date="2013-11" db="EMBL/GenBank/DDBJ databases">
        <title>The Genome Sequence of Phytophthora parasitica CJ05E6.</title>
        <authorList>
            <consortium name="The Broad Institute Genomics Platform"/>
            <person name="Russ C."/>
            <person name="Tyler B."/>
            <person name="Panabieres F."/>
            <person name="Shan W."/>
            <person name="Tripathy S."/>
            <person name="Grunwald N."/>
            <person name="Machado M."/>
            <person name="Johnson C.S."/>
            <person name="Arredondo F."/>
            <person name="Hong C."/>
            <person name="Coffey M."/>
            <person name="Young S.K."/>
            <person name="Zeng Q."/>
            <person name="Gargeya S."/>
            <person name="Fitzgerald M."/>
            <person name="Abouelleil A."/>
            <person name="Alvarado L."/>
            <person name="Chapman S.B."/>
            <person name="Gainer-Dewar J."/>
            <person name="Goldberg J."/>
            <person name="Griggs A."/>
            <person name="Gujja S."/>
            <person name="Hansen M."/>
            <person name="Howarth C."/>
            <person name="Imamovic A."/>
            <person name="Ireland A."/>
            <person name="Larimer J."/>
            <person name="McCowan C."/>
            <person name="Murphy C."/>
            <person name="Pearson M."/>
            <person name="Poon T.W."/>
            <person name="Priest M."/>
            <person name="Roberts A."/>
            <person name="Saif S."/>
            <person name="Shea T."/>
            <person name="Sykes S."/>
            <person name="Wortman J."/>
            <person name="Nusbaum C."/>
            <person name="Birren B."/>
        </authorList>
    </citation>
    <scope>NUCLEOTIDE SEQUENCE [LARGE SCALE GENOMIC DNA]</scope>
    <source>
        <strain evidence="3 4">CJ05E6</strain>
    </source>
</reference>
<feature type="compositionally biased region" description="Polar residues" evidence="1">
    <location>
        <begin position="479"/>
        <end position="488"/>
    </location>
</feature>
<dbReference type="SUPFAM" id="SSF54160">
    <property type="entry name" value="Chromo domain-like"/>
    <property type="match status" value="1"/>
</dbReference>
<evidence type="ECO:0000313" key="4">
    <source>
        <dbReference type="Proteomes" id="UP000053864"/>
    </source>
</evidence>
<feature type="compositionally biased region" description="Acidic residues" evidence="1">
    <location>
        <begin position="524"/>
        <end position="536"/>
    </location>
</feature>
<proteinExistence type="predicted"/>
<feature type="region of interest" description="Disordered" evidence="1">
    <location>
        <begin position="570"/>
        <end position="623"/>
    </location>
</feature>